<sequence>MRLRHPSGTPLHLSYCTNVHPAEDLDGIVAQFDAYAVPIRNLLGADVLGLGLWLAAPVAAALAADPALRARFRRELDVRGLEVVTLNGFPYRSFQDPVVKHAVYHPDWTTPRRLAYTLDLARVLADLLPDDAARGSVSTLPLAWREPWDAAMAERAARRLDQLADGLAAVEAAGGRTIRVGFEPEPGCVVESTAQAVAHLGGADTDRLGVCLDLAHLACAWERPADSVAALRAAGLPIVKVQLSAALQSDDPRALDAYAEPRFLHQTRNPGGGAADDLDEALREELPGPWRVHYHVPLHATPAPPLATTAPVLREALKELAGGPYPLCDHFDVETYTWGVLPPELRPRTPEQLAAGIASELDFARAELRDLGVKA</sequence>
<protein>
    <submittedName>
        <fullName evidence="2">Metabolite traffic protein EboE</fullName>
    </submittedName>
</protein>
<dbReference type="InterPro" id="IPR050312">
    <property type="entry name" value="IolE/XylAMocC-like"/>
</dbReference>
<feature type="domain" description="Xylose isomerase-like TIM barrel" evidence="1">
    <location>
        <begin position="60"/>
        <end position="280"/>
    </location>
</feature>
<dbReference type="EMBL" id="JBHSBI010000030">
    <property type="protein sequence ID" value="MFC4013797.1"/>
    <property type="molecule type" value="Genomic_DNA"/>
</dbReference>
<proteinExistence type="predicted"/>
<keyword evidence="3" id="KW-1185">Reference proteome</keyword>
<dbReference type="Proteomes" id="UP001595851">
    <property type="component" value="Unassembled WGS sequence"/>
</dbReference>
<dbReference type="Pfam" id="PF01261">
    <property type="entry name" value="AP_endonuc_2"/>
    <property type="match status" value="1"/>
</dbReference>
<gene>
    <name evidence="2" type="primary">eboE</name>
    <name evidence="2" type="ORF">ACFOY2_41685</name>
</gene>
<dbReference type="NCBIfam" id="NF035939">
    <property type="entry name" value="TIM_EboE"/>
    <property type="match status" value="1"/>
</dbReference>
<evidence type="ECO:0000259" key="1">
    <source>
        <dbReference type="Pfam" id="PF01261"/>
    </source>
</evidence>
<dbReference type="PANTHER" id="PTHR12110:SF52">
    <property type="entry name" value="XYLOSE ISOMERASE"/>
    <property type="match status" value="1"/>
</dbReference>
<name>A0ABV8GNF2_9ACTN</name>
<evidence type="ECO:0000313" key="3">
    <source>
        <dbReference type="Proteomes" id="UP001595851"/>
    </source>
</evidence>
<reference evidence="3" key="1">
    <citation type="journal article" date="2019" name="Int. J. Syst. Evol. Microbiol.">
        <title>The Global Catalogue of Microorganisms (GCM) 10K type strain sequencing project: providing services to taxonomists for standard genome sequencing and annotation.</title>
        <authorList>
            <consortium name="The Broad Institute Genomics Platform"/>
            <consortium name="The Broad Institute Genome Sequencing Center for Infectious Disease"/>
            <person name="Wu L."/>
            <person name="Ma J."/>
        </authorList>
    </citation>
    <scope>NUCLEOTIDE SEQUENCE [LARGE SCALE GENOMIC DNA]</scope>
    <source>
        <strain evidence="3">TBRC 1276</strain>
    </source>
</reference>
<accession>A0ABV8GNF2</accession>
<dbReference type="SUPFAM" id="SSF51658">
    <property type="entry name" value="Xylose isomerase-like"/>
    <property type="match status" value="1"/>
</dbReference>
<dbReference type="InterPro" id="IPR036237">
    <property type="entry name" value="Xyl_isomerase-like_sf"/>
</dbReference>
<dbReference type="Gene3D" id="3.20.20.150">
    <property type="entry name" value="Divalent-metal-dependent TIM barrel enzymes"/>
    <property type="match status" value="1"/>
</dbReference>
<dbReference type="InterPro" id="IPR013022">
    <property type="entry name" value="Xyl_isomerase-like_TIM-brl"/>
</dbReference>
<dbReference type="PANTHER" id="PTHR12110">
    <property type="entry name" value="HYDROXYPYRUVATE ISOMERASE"/>
    <property type="match status" value="1"/>
</dbReference>
<dbReference type="RefSeq" id="WP_379533651.1">
    <property type="nucleotide sequence ID" value="NZ_JBHSBI010000030.1"/>
</dbReference>
<organism evidence="2 3">
    <name type="scientific">Nonomuraea purpurea</name>
    <dbReference type="NCBI Taxonomy" id="1849276"/>
    <lineage>
        <taxon>Bacteria</taxon>
        <taxon>Bacillati</taxon>
        <taxon>Actinomycetota</taxon>
        <taxon>Actinomycetes</taxon>
        <taxon>Streptosporangiales</taxon>
        <taxon>Streptosporangiaceae</taxon>
        <taxon>Nonomuraea</taxon>
    </lineage>
</organism>
<comment type="caution">
    <text evidence="2">The sequence shown here is derived from an EMBL/GenBank/DDBJ whole genome shotgun (WGS) entry which is preliminary data.</text>
</comment>
<evidence type="ECO:0000313" key="2">
    <source>
        <dbReference type="EMBL" id="MFC4013797.1"/>
    </source>
</evidence>